<protein>
    <submittedName>
        <fullName evidence="6">TIGR03560 family F420-dependent LLM class oxidoreductase</fullName>
    </submittedName>
</protein>
<evidence type="ECO:0000256" key="1">
    <source>
        <dbReference type="ARBA" id="ARBA00022630"/>
    </source>
</evidence>
<dbReference type="PANTHER" id="PTHR42847:SF8">
    <property type="entry name" value="CONSERVED PROTEIN"/>
    <property type="match status" value="1"/>
</dbReference>
<dbReference type="GO" id="GO:0008726">
    <property type="term" value="F:alkanesulfonate monooxygenase activity"/>
    <property type="evidence" value="ECO:0007669"/>
    <property type="project" value="TreeGrafter"/>
</dbReference>
<dbReference type="InterPro" id="IPR019952">
    <property type="entry name" value="F420_OxRdatse_Rv1855c_pred"/>
</dbReference>
<dbReference type="NCBIfam" id="TIGR03560">
    <property type="entry name" value="F420_Rv1855c"/>
    <property type="match status" value="1"/>
</dbReference>
<dbReference type="KEGG" id="rub:GBA63_05990"/>
<evidence type="ECO:0000313" key="6">
    <source>
        <dbReference type="EMBL" id="QIN82249.1"/>
    </source>
</evidence>
<keyword evidence="2" id="KW-0288">FMN</keyword>
<keyword evidence="3" id="KW-0560">Oxidoreductase</keyword>
<keyword evidence="7" id="KW-1185">Reference proteome</keyword>
<sequence length="293" mass="31891">MRVGLQVPSFTWPGAPGSIGPQLARIARTADEAGFASIWVMDHFFQIEVVGAAEEPMLEGYSALSYVAGVTERAKLGTLVTGVQYRHPGILLKTVTTLDVLSGGRAYLGIGAGWYERESRGLGVPFPPTAERFERLEETLEIANRMWSGDGEPFEGEHYRLEEPMNNPPSISRPHPPIMVGGMGEQKTLRLVARYADACNLFAYGGPDLIRHKLGVLERHCEEAGRDYGEIERTALGTVHLAPGQMGADDVIGTCRDLAGAGIQHAIFNMPNVHDIEPLETFGQEIIPAVTDL</sequence>
<dbReference type="InterPro" id="IPR036661">
    <property type="entry name" value="Luciferase-like_sf"/>
</dbReference>
<dbReference type="SUPFAM" id="SSF51679">
    <property type="entry name" value="Bacterial luciferase-like"/>
    <property type="match status" value="1"/>
</dbReference>
<dbReference type="Pfam" id="PF00296">
    <property type="entry name" value="Bac_luciferase"/>
    <property type="match status" value="1"/>
</dbReference>
<dbReference type="GO" id="GO:0046306">
    <property type="term" value="P:alkanesulfonate catabolic process"/>
    <property type="evidence" value="ECO:0007669"/>
    <property type="project" value="TreeGrafter"/>
</dbReference>
<dbReference type="RefSeq" id="WP_166174414.1">
    <property type="nucleotide sequence ID" value="NZ_CP045119.1"/>
</dbReference>
<gene>
    <name evidence="6" type="ORF">GBA63_05990</name>
</gene>
<organism evidence="6 7">
    <name type="scientific">Rubrobacter tropicus</name>
    <dbReference type="NCBI Taxonomy" id="2653851"/>
    <lineage>
        <taxon>Bacteria</taxon>
        <taxon>Bacillati</taxon>
        <taxon>Actinomycetota</taxon>
        <taxon>Rubrobacteria</taxon>
        <taxon>Rubrobacterales</taxon>
        <taxon>Rubrobacteraceae</taxon>
        <taxon>Rubrobacter</taxon>
    </lineage>
</organism>
<dbReference type="InterPro" id="IPR050172">
    <property type="entry name" value="SsuD_RutA_monooxygenase"/>
</dbReference>
<dbReference type="InterPro" id="IPR011251">
    <property type="entry name" value="Luciferase-like_dom"/>
</dbReference>
<evidence type="ECO:0000256" key="4">
    <source>
        <dbReference type="ARBA" id="ARBA00023033"/>
    </source>
</evidence>
<evidence type="ECO:0000256" key="2">
    <source>
        <dbReference type="ARBA" id="ARBA00022643"/>
    </source>
</evidence>
<evidence type="ECO:0000259" key="5">
    <source>
        <dbReference type="Pfam" id="PF00296"/>
    </source>
</evidence>
<evidence type="ECO:0000313" key="7">
    <source>
        <dbReference type="Proteomes" id="UP000501452"/>
    </source>
</evidence>
<accession>A0A6G8Q732</accession>
<keyword evidence="4" id="KW-0503">Monooxygenase</keyword>
<dbReference type="PANTHER" id="PTHR42847">
    <property type="entry name" value="ALKANESULFONATE MONOOXYGENASE"/>
    <property type="match status" value="1"/>
</dbReference>
<dbReference type="EMBL" id="CP045119">
    <property type="protein sequence ID" value="QIN82249.1"/>
    <property type="molecule type" value="Genomic_DNA"/>
</dbReference>
<dbReference type="Proteomes" id="UP000501452">
    <property type="component" value="Chromosome"/>
</dbReference>
<evidence type="ECO:0000256" key="3">
    <source>
        <dbReference type="ARBA" id="ARBA00023002"/>
    </source>
</evidence>
<dbReference type="Gene3D" id="3.20.20.30">
    <property type="entry name" value="Luciferase-like domain"/>
    <property type="match status" value="1"/>
</dbReference>
<proteinExistence type="predicted"/>
<keyword evidence="1" id="KW-0285">Flavoprotein</keyword>
<reference evidence="6 7" key="1">
    <citation type="submission" date="2019-10" db="EMBL/GenBank/DDBJ databases">
        <title>Rubrobacter sp nov SCSIO 52090 isolated from a deep-sea sediment in the South China Sea.</title>
        <authorList>
            <person name="Chen R.W."/>
        </authorList>
    </citation>
    <scope>NUCLEOTIDE SEQUENCE [LARGE SCALE GENOMIC DNA]</scope>
    <source>
        <strain evidence="6 7">SCSIO 52909</strain>
    </source>
</reference>
<dbReference type="AlphaFoldDB" id="A0A6G8Q732"/>
<feature type="domain" description="Luciferase-like" evidence="5">
    <location>
        <begin position="20"/>
        <end position="250"/>
    </location>
</feature>
<name>A0A6G8Q732_9ACTN</name>